<name>A0AB37UBG5_9CYAN</name>
<proteinExistence type="predicted"/>
<evidence type="ECO:0000313" key="3">
    <source>
        <dbReference type="Proteomes" id="UP000282574"/>
    </source>
</evidence>
<dbReference type="PANTHER" id="PTHR45947">
    <property type="entry name" value="SULFOQUINOVOSYL TRANSFERASE SQD2"/>
    <property type="match status" value="1"/>
</dbReference>
<dbReference type="Gene3D" id="3.40.50.2000">
    <property type="entry name" value="Glycogen Phosphorylase B"/>
    <property type="match status" value="1"/>
</dbReference>
<dbReference type="InterPro" id="IPR001296">
    <property type="entry name" value="Glyco_trans_1"/>
</dbReference>
<evidence type="ECO:0000259" key="1">
    <source>
        <dbReference type="Pfam" id="PF00534"/>
    </source>
</evidence>
<organism evidence="2 3">
    <name type="scientific">Chroococcidiopsis cubana SAG 39.79</name>
    <dbReference type="NCBI Taxonomy" id="388085"/>
    <lineage>
        <taxon>Bacteria</taxon>
        <taxon>Bacillati</taxon>
        <taxon>Cyanobacteriota</taxon>
        <taxon>Cyanophyceae</taxon>
        <taxon>Chroococcidiopsidales</taxon>
        <taxon>Chroococcidiopsidaceae</taxon>
        <taxon>Chroococcidiopsis</taxon>
    </lineage>
</organism>
<dbReference type="GO" id="GO:0016757">
    <property type="term" value="F:glycosyltransferase activity"/>
    <property type="evidence" value="ECO:0007669"/>
    <property type="project" value="InterPro"/>
</dbReference>
<dbReference type="PANTHER" id="PTHR45947:SF14">
    <property type="entry name" value="SLL1723 PROTEIN"/>
    <property type="match status" value="1"/>
</dbReference>
<dbReference type="AlphaFoldDB" id="A0AB37UBG5"/>
<accession>A0AB37UBG5</accession>
<sequence>MQRRPIVLFVGRLAEKKGCKYLIQAMNQVQAVMPDVELVIIGDGPLRVDLENMAAIKLRRYHFLGTQPPQVVKNWMNQALLLAAPSVTAATGDSEGLPIVLIEAQAMGLPVVSSMHSGIPDAILHGQTGFLARERDWRTLAEYILLLLNDRTLWQQLSQNGQARVRTRFNLRSQTSILEDIYYTTLRPKVSTQIVHNSISQS</sequence>
<dbReference type="EMBL" id="RSCK01000086">
    <property type="protein sequence ID" value="RUT04498.1"/>
    <property type="molecule type" value="Genomic_DNA"/>
</dbReference>
<dbReference type="Pfam" id="PF00534">
    <property type="entry name" value="Glycos_transf_1"/>
    <property type="match status" value="1"/>
</dbReference>
<feature type="domain" description="Glycosyl transferase family 1" evidence="1">
    <location>
        <begin position="4"/>
        <end position="163"/>
    </location>
</feature>
<dbReference type="SUPFAM" id="SSF53756">
    <property type="entry name" value="UDP-Glycosyltransferase/glycogen phosphorylase"/>
    <property type="match status" value="1"/>
</dbReference>
<gene>
    <name evidence="2" type="ORF">DSM107010_57780</name>
</gene>
<dbReference type="Proteomes" id="UP000282574">
    <property type="component" value="Unassembled WGS sequence"/>
</dbReference>
<dbReference type="InterPro" id="IPR050194">
    <property type="entry name" value="Glycosyltransferase_grp1"/>
</dbReference>
<reference evidence="2 3" key="1">
    <citation type="journal article" date="2019" name="Genome Biol. Evol.">
        <title>Day and night: Metabolic profiles and evolutionary relationships of six axenic non-marine cyanobacteria.</title>
        <authorList>
            <person name="Will S.E."/>
            <person name="Henke P."/>
            <person name="Boedeker C."/>
            <person name="Huang S."/>
            <person name="Brinkmann H."/>
            <person name="Rohde M."/>
            <person name="Jarek M."/>
            <person name="Friedl T."/>
            <person name="Seufert S."/>
            <person name="Schumacher M."/>
            <person name="Overmann J."/>
            <person name="Neumann-Schaal M."/>
            <person name="Petersen J."/>
        </authorList>
    </citation>
    <scope>NUCLEOTIDE SEQUENCE [LARGE SCALE GENOMIC DNA]</scope>
    <source>
        <strain evidence="2 3">SAG 39.79</strain>
    </source>
</reference>
<protein>
    <recommendedName>
        <fullName evidence="1">Glycosyl transferase family 1 domain-containing protein</fullName>
    </recommendedName>
</protein>
<keyword evidence="3" id="KW-1185">Reference proteome</keyword>
<comment type="caution">
    <text evidence="2">The sequence shown here is derived from an EMBL/GenBank/DDBJ whole genome shotgun (WGS) entry which is preliminary data.</text>
</comment>
<evidence type="ECO:0000313" key="2">
    <source>
        <dbReference type="EMBL" id="RUT04498.1"/>
    </source>
</evidence>